<dbReference type="PROSITE" id="PS51934">
    <property type="entry name" value="LRAT"/>
    <property type="match status" value="1"/>
</dbReference>
<dbReference type="EMBL" id="JABFAC010242010">
    <property type="protein sequence ID" value="MBA0635499.1"/>
    <property type="molecule type" value="Genomic_DNA"/>
</dbReference>
<dbReference type="Proteomes" id="UP000593561">
    <property type="component" value="Unassembled WGS sequence"/>
</dbReference>
<sequence length="222" mass="25097">MGLVDSIVSRGVDFLGKSLRSVVRQVVGWTLTTLRYCPVSEFCFSPQPRVLHDSRKENASADGDIETWEFVFDFVSSILINNTWWILDKNGKAKTYQPQCPKCFHESHELGVVLTCLDCFHEGNTIHRYEYEVSLLSFTFKSSGSCSTFTSSEPDVVIKRAYNFLHKKNFGEYSFLFNNCEHFATKCKTGTAQCNQILFGTGVPGAIAYNVARGFTKGLFWS</sequence>
<dbReference type="Gene3D" id="3.90.1720.10">
    <property type="entry name" value="endopeptidase domain like (from Nostoc punctiforme)"/>
    <property type="match status" value="1"/>
</dbReference>
<evidence type="ECO:0000313" key="3">
    <source>
        <dbReference type="Proteomes" id="UP000593561"/>
    </source>
</evidence>
<protein>
    <recommendedName>
        <fullName evidence="1">LRAT domain-containing protein</fullName>
    </recommendedName>
</protein>
<dbReference type="PANTHER" id="PTHR46137:SF10">
    <property type="entry name" value="LRAT DOMAIN-CONTAINING PROTEIN"/>
    <property type="match status" value="1"/>
</dbReference>
<dbReference type="AlphaFoldDB" id="A0A7J8TBE1"/>
<evidence type="ECO:0000313" key="2">
    <source>
        <dbReference type="EMBL" id="MBA0635499.1"/>
    </source>
</evidence>
<dbReference type="PANTHER" id="PTHR46137">
    <property type="entry name" value="OS05G0310600 PROTEIN"/>
    <property type="match status" value="1"/>
</dbReference>
<proteinExistence type="predicted"/>
<evidence type="ECO:0000259" key="1">
    <source>
        <dbReference type="PROSITE" id="PS51934"/>
    </source>
</evidence>
<name>A0A7J8TBE1_GOSDV</name>
<accession>A0A7J8TBE1</accession>
<feature type="domain" description="LRAT" evidence="1">
    <location>
        <begin position="73"/>
        <end position="196"/>
    </location>
</feature>
<keyword evidence="3" id="KW-1185">Reference proteome</keyword>
<reference evidence="2 3" key="1">
    <citation type="journal article" date="2019" name="Genome Biol. Evol.">
        <title>Insights into the evolution of the New World diploid cottons (Gossypium, subgenus Houzingenia) based on genome sequencing.</title>
        <authorList>
            <person name="Grover C.E."/>
            <person name="Arick M.A. 2nd"/>
            <person name="Thrash A."/>
            <person name="Conover J.L."/>
            <person name="Sanders W.S."/>
            <person name="Peterson D.G."/>
            <person name="Frelichowski J.E."/>
            <person name="Scheffler J.A."/>
            <person name="Scheffler B.E."/>
            <person name="Wendel J.F."/>
        </authorList>
    </citation>
    <scope>NUCLEOTIDE SEQUENCE [LARGE SCALE GENOMIC DNA]</scope>
    <source>
        <strain evidence="2">27</strain>
        <tissue evidence="2">Leaf</tissue>
    </source>
</reference>
<comment type="caution">
    <text evidence="2">The sequence shown here is derived from an EMBL/GenBank/DDBJ whole genome shotgun (WGS) entry which is preliminary data.</text>
</comment>
<organism evidence="2 3">
    <name type="scientific">Gossypium davidsonii</name>
    <name type="common">Davidson's cotton</name>
    <name type="synonym">Gossypium klotzschianum subsp. davidsonii</name>
    <dbReference type="NCBI Taxonomy" id="34287"/>
    <lineage>
        <taxon>Eukaryota</taxon>
        <taxon>Viridiplantae</taxon>
        <taxon>Streptophyta</taxon>
        <taxon>Embryophyta</taxon>
        <taxon>Tracheophyta</taxon>
        <taxon>Spermatophyta</taxon>
        <taxon>Magnoliopsida</taxon>
        <taxon>eudicotyledons</taxon>
        <taxon>Gunneridae</taxon>
        <taxon>Pentapetalae</taxon>
        <taxon>rosids</taxon>
        <taxon>malvids</taxon>
        <taxon>Malvales</taxon>
        <taxon>Malvaceae</taxon>
        <taxon>Malvoideae</taxon>
        <taxon>Gossypium</taxon>
    </lineage>
</organism>
<dbReference type="InterPro" id="IPR007053">
    <property type="entry name" value="LRAT_dom"/>
</dbReference>
<dbReference type="Pfam" id="PF04970">
    <property type="entry name" value="LRAT"/>
    <property type="match status" value="1"/>
</dbReference>
<gene>
    <name evidence="2" type="ORF">Godav_005192</name>
</gene>